<dbReference type="Gene3D" id="3.20.20.150">
    <property type="entry name" value="Divalent-metal-dependent TIM barrel enzymes"/>
    <property type="match status" value="1"/>
</dbReference>
<dbReference type="AlphaFoldDB" id="A0A1D3TWD5"/>
<evidence type="ECO:0000259" key="5">
    <source>
        <dbReference type="Pfam" id="PF01261"/>
    </source>
</evidence>
<dbReference type="PANTHER" id="PTHR12110">
    <property type="entry name" value="HYDROXYPYRUVATE ISOMERASE"/>
    <property type="match status" value="1"/>
</dbReference>
<comment type="similarity">
    <text evidence="3">Belongs to the C-glycoside deglycosidase beta subunit family.</text>
</comment>
<keyword evidence="7" id="KW-0413">Isomerase</keyword>
<dbReference type="EMBL" id="FMKA01000022">
    <property type="protein sequence ID" value="SCP98535.1"/>
    <property type="molecule type" value="Genomic_DNA"/>
</dbReference>
<feature type="domain" description="Xylose isomerase-like TIM barrel" evidence="5">
    <location>
        <begin position="166"/>
        <end position="442"/>
    </location>
</feature>
<feature type="domain" description="C-glycoside deglycosidase beta subunit" evidence="6">
    <location>
        <begin position="2"/>
        <end position="113"/>
    </location>
</feature>
<evidence type="ECO:0000256" key="3">
    <source>
        <dbReference type="ARBA" id="ARBA00046336"/>
    </source>
</evidence>
<dbReference type="InterPro" id="IPR045959">
    <property type="entry name" value="CGDB"/>
</dbReference>
<dbReference type="RefSeq" id="WP_091235554.1">
    <property type="nucleotide sequence ID" value="NZ_FMKA01000022.1"/>
</dbReference>
<dbReference type="STRING" id="1619234.SAMN05421730_102213"/>
<keyword evidence="1" id="KW-0456">Lyase</keyword>
<accession>A0A1D3TWD5</accession>
<dbReference type="SUPFAM" id="SSF51658">
    <property type="entry name" value="Xylose isomerase-like"/>
    <property type="match status" value="1"/>
</dbReference>
<proteinExistence type="inferred from homology"/>
<name>A0A1D3TWD5_9FIRM</name>
<evidence type="ECO:0000256" key="4">
    <source>
        <dbReference type="ARBA" id="ARBA00047208"/>
    </source>
</evidence>
<protein>
    <recommendedName>
        <fullName evidence="4">C-deglycosylation enzyme beta subunit</fullName>
    </recommendedName>
</protein>
<dbReference type="InterPro" id="IPR050312">
    <property type="entry name" value="IolE/XylAMocC-like"/>
</dbReference>
<keyword evidence="2" id="KW-0119">Carbohydrate metabolism</keyword>
<keyword evidence="8" id="KW-1185">Reference proteome</keyword>
<evidence type="ECO:0000313" key="7">
    <source>
        <dbReference type="EMBL" id="SCP98535.1"/>
    </source>
</evidence>
<organism evidence="7 8">
    <name type="scientific">Anaerobium acetethylicum</name>
    <dbReference type="NCBI Taxonomy" id="1619234"/>
    <lineage>
        <taxon>Bacteria</taxon>
        <taxon>Bacillati</taxon>
        <taxon>Bacillota</taxon>
        <taxon>Clostridia</taxon>
        <taxon>Lachnospirales</taxon>
        <taxon>Lachnospiraceae</taxon>
        <taxon>Anaerobium</taxon>
    </lineage>
</organism>
<evidence type="ECO:0000259" key="6">
    <source>
        <dbReference type="Pfam" id="PF19906"/>
    </source>
</evidence>
<sequence>MFEKHMIYDEGFCNVEKNGEITGFQVGVRITYYRGVCLAVVDNFEVTVDGVHYTKDQMTFTVKNTAYRFEEMVGRTDIRWDFGEVAYLTIALPGGLSEGEHIVRVAEDIRVVYGMMPMRMSNHAELEKKIRLRRPHKLQADIRRGVSLYSYQQEYYLRQMDLEDCIKAVADMGADGIELISEAMIPNFPNPPQSWVDRWFSLMDKYHTVPTCYDAFMDGQIYDGVSITDDEAVGMMERDIRLAARLGFKTMRVLCAVPLRIIERALPCAERYNIIMGIEVHAPFKLGTPWLDEYIDFIRKTGTKHFGIIPDLGIFVERPVRILERKHIRHGATPEIVEFISRSYTERRTREDILPEIMKMNPNEEDLKWAKEAFDYTYCDPELLAKYIPYIVHIHGKMYEMEDGIEYSIPTDKVIRVLKENGWKGYINTEYEGQRHYHDIPDWDVDSVMEVREHHKMMKRYIEG</sequence>
<dbReference type="OrthoDB" id="1883766at2"/>
<dbReference type="InterPro" id="IPR013022">
    <property type="entry name" value="Xyl_isomerase-like_TIM-brl"/>
</dbReference>
<evidence type="ECO:0000256" key="2">
    <source>
        <dbReference type="ARBA" id="ARBA00023277"/>
    </source>
</evidence>
<dbReference type="Pfam" id="PF01261">
    <property type="entry name" value="AP_endonuc_2"/>
    <property type="match status" value="1"/>
</dbReference>
<dbReference type="Pfam" id="PF19906">
    <property type="entry name" value="CGDB"/>
    <property type="match status" value="1"/>
</dbReference>
<dbReference type="GO" id="GO:0016853">
    <property type="term" value="F:isomerase activity"/>
    <property type="evidence" value="ECO:0007669"/>
    <property type="project" value="UniProtKB-KW"/>
</dbReference>
<gene>
    <name evidence="7" type="ORF">SAMN05421730_102213</name>
</gene>
<evidence type="ECO:0000313" key="8">
    <source>
        <dbReference type="Proteomes" id="UP000199315"/>
    </source>
</evidence>
<dbReference type="Proteomes" id="UP000199315">
    <property type="component" value="Unassembled WGS sequence"/>
</dbReference>
<dbReference type="InterPro" id="IPR036237">
    <property type="entry name" value="Xyl_isomerase-like_sf"/>
</dbReference>
<reference evidence="7 8" key="1">
    <citation type="submission" date="2016-09" db="EMBL/GenBank/DDBJ databases">
        <authorList>
            <person name="Capua I."/>
            <person name="De Benedictis P."/>
            <person name="Joannis T."/>
            <person name="Lombin L.H."/>
            <person name="Cattoli G."/>
        </authorList>
    </citation>
    <scope>NUCLEOTIDE SEQUENCE [LARGE SCALE GENOMIC DNA]</scope>
    <source>
        <strain evidence="7 8">GluBS11</strain>
    </source>
</reference>
<evidence type="ECO:0000256" key="1">
    <source>
        <dbReference type="ARBA" id="ARBA00023239"/>
    </source>
</evidence>
<dbReference type="PANTHER" id="PTHR12110:SF53">
    <property type="entry name" value="BLR5974 PROTEIN"/>
    <property type="match status" value="1"/>
</dbReference>
<dbReference type="GO" id="GO:0016829">
    <property type="term" value="F:lyase activity"/>
    <property type="evidence" value="ECO:0007669"/>
    <property type="project" value="UniProtKB-KW"/>
</dbReference>